<evidence type="ECO:0000256" key="2">
    <source>
        <dbReference type="ARBA" id="ARBA00022989"/>
    </source>
</evidence>
<comment type="caution">
    <text evidence="5">The sequence shown here is derived from an EMBL/GenBank/DDBJ whole genome shotgun (WGS) entry which is preliminary data.</text>
</comment>
<dbReference type="PANTHER" id="PTHR23526">
    <property type="entry name" value="INTEGRAL MEMBRANE TRANSPORT PROTEIN-RELATED"/>
    <property type="match status" value="1"/>
</dbReference>
<dbReference type="PANTHER" id="PTHR23526:SF2">
    <property type="entry name" value="MAJOR FACILITATOR SUPERFAMILY (MFS) PROFILE DOMAIN-CONTAINING PROTEIN"/>
    <property type="match status" value="1"/>
</dbReference>
<feature type="transmembrane region" description="Helical" evidence="4">
    <location>
        <begin position="52"/>
        <end position="75"/>
    </location>
</feature>
<reference evidence="5 6" key="1">
    <citation type="submission" date="2022-07" db="EMBL/GenBank/DDBJ databases">
        <title>Mucilaginibacter sp. JC4.</title>
        <authorList>
            <person name="Le V."/>
            <person name="Ko S.-R."/>
            <person name="Ahn C.-Y."/>
            <person name="Oh H.-M."/>
        </authorList>
    </citation>
    <scope>NUCLEOTIDE SEQUENCE [LARGE SCALE GENOMIC DNA]</scope>
    <source>
        <strain evidence="5 6">JC4</strain>
    </source>
</reference>
<evidence type="ECO:0000256" key="4">
    <source>
        <dbReference type="SAM" id="Phobius"/>
    </source>
</evidence>
<dbReference type="Gene3D" id="1.20.1250.20">
    <property type="entry name" value="MFS general substrate transporter like domains"/>
    <property type="match status" value="2"/>
</dbReference>
<protein>
    <submittedName>
        <fullName evidence="5">MFS transporter</fullName>
    </submittedName>
</protein>
<name>A0ABT1SW85_9SPHI</name>
<feature type="transmembrane region" description="Helical" evidence="4">
    <location>
        <begin position="418"/>
        <end position="437"/>
    </location>
</feature>
<dbReference type="InterPro" id="IPR052528">
    <property type="entry name" value="Sugar_transport-like"/>
</dbReference>
<feature type="transmembrane region" description="Helical" evidence="4">
    <location>
        <begin position="21"/>
        <end position="46"/>
    </location>
</feature>
<dbReference type="RefSeq" id="WP_256536743.1">
    <property type="nucleotide sequence ID" value="NZ_JANHOH010000001.1"/>
</dbReference>
<feature type="transmembrane region" description="Helical" evidence="4">
    <location>
        <begin position="265"/>
        <end position="287"/>
    </location>
</feature>
<dbReference type="SUPFAM" id="SSF103473">
    <property type="entry name" value="MFS general substrate transporter"/>
    <property type="match status" value="1"/>
</dbReference>
<keyword evidence="2 4" id="KW-1133">Transmembrane helix</keyword>
<feature type="transmembrane region" description="Helical" evidence="4">
    <location>
        <begin position="236"/>
        <end position="259"/>
    </location>
</feature>
<evidence type="ECO:0000256" key="1">
    <source>
        <dbReference type="ARBA" id="ARBA00022692"/>
    </source>
</evidence>
<feature type="transmembrane region" description="Helical" evidence="4">
    <location>
        <begin position="324"/>
        <end position="348"/>
    </location>
</feature>
<proteinExistence type="predicted"/>
<organism evidence="5 6">
    <name type="scientific">Mucilaginibacter aquariorum</name>
    <dbReference type="NCBI Taxonomy" id="2967225"/>
    <lineage>
        <taxon>Bacteria</taxon>
        <taxon>Pseudomonadati</taxon>
        <taxon>Bacteroidota</taxon>
        <taxon>Sphingobacteriia</taxon>
        <taxon>Sphingobacteriales</taxon>
        <taxon>Sphingobacteriaceae</taxon>
        <taxon>Mucilaginibacter</taxon>
    </lineage>
</organism>
<keyword evidence="1 4" id="KW-0812">Transmembrane</keyword>
<dbReference type="InterPro" id="IPR011701">
    <property type="entry name" value="MFS"/>
</dbReference>
<feature type="transmembrane region" description="Helical" evidence="4">
    <location>
        <begin position="369"/>
        <end position="391"/>
    </location>
</feature>
<dbReference type="EMBL" id="JANHOH010000001">
    <property type="protein sequence ID" value="MCQ6956527.1"/>
    <property type="molecule type" value="Genomic_DNA"/>
</dbReference>
<accession>A0ABT1SW85</accession>
<dbReference type="Proteomes" id="UP001204376">
    <property type="component" value="Unassembled WGS sequence"/>
</dbReference>
<feature type="transmembrane region" description="Helical" evidence="4">
    <location>
        <begin position="299"/>
        <end position="318"/>
    </location>
</feature>
<evidence type="ECO:0000256" key="3">
    <source>
        <dbReference type="ARBA" id="ARBA00023136"/>
    </source>
</evidence>
<dbReference type="InterPro" id="IPR036259">
    <property type="entry name" value="MFS_trans_sf"/>
</dbReference>
<keyword evidence="6" id="KW-1185">Reference proteome</keyword>
<gene>
    <name evidence="5" type="ORF">NPE20_01090</name>
</gene>
<dbReference type="CDD" id="cd06174">
    <property type="entry name" value="MFS"/>
    <property type="match status" value="1"/>
</dbReference>
<keyword evidence="3 4" id="KW-0472">Membrane</keyword>
<dbReference type="Pfam" id="PF07690">
    <property type="entry name" value="MFS_1"/>
    <property type="match status" value="1"/>
</dbReference>
<feature type="transmembrane region" description="Helical" evidence="4">
    <location>
        <begin position="187"/>
        <end position="206"/>
    </location>
</feature>
<evidence type="ECO:0000313" key="6">
    <source>
        <dbReference type="Proteomes" id="UP001204376"/>
    </source>
</evidence>
<sequence>MNLRPSEKITNNQLNSGLKYVIADGLSAEAMVVFTSGTFLTAMAIHMGATNFQLGLLAALPTFTTIFQLASIWLVQKFNNRKIITSVFNLLARLPLLAIGVMPLLFRGTTTIQVLLVLLFFQHIFGDIAGASWNSWMKDLIPGDRLGSFFSKRSRIAQTLNVTLSLATAMCIDYVKTHYPAHEITAYTTLFLAGGVLGMFSVFLLLRTPEPQPTVMNGKVMSMFGKSLKNKNFRNLLVFNSVWAFALNLATPFFTVFMLKTIGLPLSYVIGLAIISQLSSIAFLKLWGNYSDRFSNKTIINICAPLYITCILAFAFTAMPSSHLATLAILVIIHIVSGLSTAGINLALSNIGIKLAPKNEAIVYISAKNMLVAFFSTIAPMVGGLMADFFASHQLLWNLQLKSADGISNIQMLDLQGWNYFFIIGGLLAMFSMKLLAKVKEDGETHKNKVRIHMRATLRNKLRKNLGREITDNLYAPSIAVRRKVIKMFKLSTATPVLKKSA</sequence>
<evidence type="ECO:0000313" key="5">
    <source>
        <dbReference type="EMBL" id="MCQ6956527.1"/>
    </source>
</evidence>